<reference evidence="2" key="1">
    <citation type="submission" date="2018-05" db="EMBL/GenBank/DDBJ databases">
        <authorList>
            <person name="Lanie J.A."/>
            <person name="Ng W.-L."/>
            <person name="Kazmierczak K.M."/>
            <person name="Andrzejewski T.M."/>
            <person name="Davidsen T.M."/>
            <person name="Wayne K.J."/>
            <person name="Tettelin H."/>
            <person name="Glass J.I."/>
            <person name="Rusch D."/>
            <person name="Podicherti R."/>
            <person name="Tsui H.-C.T."/>
            <person name="Winkler M.E."/>
        </authorList>
    </citation>
    <scope>NUCLEOTIDE SEQUENCE</scope>
</reference>
<organism evidence="2">
    <name type="scientific">marine metagenome</name>
    <dbReference type="NCBI Taxonomy" id="408172"/>
    <lineage>
        <taxon>unclassified sequences</taxon>
        <taxon>metagenomes</taxon>
        <taxon>ecological metagenomes</taxon>
    </lineage>
</organism>
<evidence type="ECO:0000313" key="2">
    <source>
        <dbReference type="EMBL" id="SVB26620.1"/>
    </source>
</evidence>
<dbReference type="AlphaFoldDB" id="A0A382CKL4"/>
<name>A0A382CKL4_9ZZZZ</name>
<evidence type="ECO:0000256" key="1">
    <source>
        <dbReference type="SAM" id="MobiDB-lite"/>
    </source>
</evidence>
<accession>A0A382CKL4</accession>
<protein>
    <submittedName>
        <fullName evidence="2">Uncharacterized protein</fullName>
    </submittedName>
</protein>
<feature type="region of interest" description="Disordered" evidence="1">
    <location>
        <begin position="1"/>
        <end position="20"/>
    </location>
</feature>
<gene>
    <name evidence="2" type="ORF">METZ01_LOCUS179474</name>
</gene>
<sequence>MHVKQWKQNDRTRQTTDENDFYYRKIKTENLYKNQMEKSEYFISQEP</sequence>
<proteinExistence type="predicted"/>
<feature type="compositionally biased region" description="Basic and acidic residues" evidence="1">
    <location>
        <begin position="7"/>
        <end position="20"/>
    </location>
</feature>
<dbReference type="EMBL" id="UINC01034969">
    <property type="protein sequence ID" value="SVB26620.1"/>
    <property type="molecule type" value="Genomic_DNA"/>
</dbReference>